<organism evidence="2 3">
    <name type="scientific">Streptomyces griseoincarnatus</name>
    <dbReference type="NCBI Taxonomy" id="29305"/>
    <lineage>
        <taxon>Bacteria</taxon>
        <taxon>Bacillati</taxon>
        <taxon>Actinomycetota</taxon>
        <taxon>Actinomycetes</taxon>
        <taxon>Kitasatosporales</taxon>
        <taxon>Streptomycetaceae</taxon>
        <taxon>Streptomyces</taxon>
        <taxon>Streptomyces griseoincarnatus group</taxon>
    </lineage>
</organism>
<evidence type="ECO:0000259" key="1">
    <source>
        <dbReference type="Pfam" id="PF01636"/>
    </source>
</evidence>
<dbReference type="EMBL" id="JAMQBH010000011">
    <property type="protein sequence ID" value="MCM2515801.1"/>
    <property type="molecule type" value="Genomic_DNA"/>
</dbReference>
<dbReference type="SUPFAM" id="SSF56112">
    <property type="entry name" value="Protein kinase-like (PK-like)"/>
    <property type="match status" value="1"/>
</dbReference>
<reference evidence="2 3" key="1">
    <citation type="submission" date="2022-06" db="EMBL/GenBank/DDBJ databases">
        <title>Whole genome sequence of Streptomyces griseoincarnatus RB7AG.</title>
        <authorList>
            <person name="Ray L."/>
            <person name="Behera S."/>
            <person name="Panda A.N."/>
        </authorList>
    </citation>
    <scope>NUCLEOTIDE SEQUENCE [LARGE SCALE GENOMIC DNA]</scope>
    <source>
        <strain evidence="2 3">RB7AG</strain>
    </source>
</reference>
<dbReference type="InterPro" id="IPR002575">
    <property type="entry name" value="Aminoglycoside_PTrfase"/>
</dbReference>
<protein>
    <submittedName>
        <fullName evidence="2">Phosphotransferase</fullName>
    </submittedName>
</protein>
<evidence type="ECO:0000313" key="3">
    <source>
        <dbReference type="Proteomes" id="UP001523263"/>
    </source>
</evidence>
<gene>
    <name evidence="2" type="ORF">NC658_21485</name>
</gene>
<accession>A0ABT0VZY7</accession>
<sequence length="308" mass="34729">MSASLERMREMAPAPGGYDEAEMHRILERACAAAGLDSRGSRLLRGHTNAVVLLEKEQVVAKIARKGSRVEDVTRKVEFVRRLMAAGFPTVPLHPVDQPVLVDGHAVTFWTYLPQPEQPVEAQQLAQPLRELHNLPLPPLCFPEHDNVGAIRRSLSAITCLPPDAIRFMEAQTDRLAAELRDIRFPLARGLIQGDPQHRNALHAPDGGAVLCDWDTVAYGQPEWDLVTIEVHCRRFGFGQHHYRRFADAYGWDVTAWPSYPVLAGLRELRMITTNARKIHHAPASLAEVQRRVEALRKGDRAFRWHIL</sequence>
<dbReference type="InterPro" id="IPR011009">
    <property type="entry name" value="Kinase-like_dom_sf"/>
</dbReference>
<dbReference type="Pfam" id="PF01636">
    <property type="entry name" value="APH"/>
    <property type="match status" value="1"/>
</dbReference>
<dbReference type="Proteomes" id="UP001523263">
    <property type="component" value="Unassembled WGS sequence"/>
</dbReference>
<dbReference type="Gene3D" id="3.90.1200.10">
    <property type="match status" value="1"/>
</dbReference>
<name>A0ABT0VZY7_STRGI</name>
<proteinExistence type="predicted"/>
<comment type="caution">
    <text evidence="2">The sequence shown here is derived from an EMBL/GenBank/DDBJ whole genome shotgun (WGS) entry which is preliminary data.</text>
</comment>
<feature type="domain" description="Aminoglycoside phosphotransferase" evidence="1">
    <location>
        <begin position="42"/>
        <end position="258"/>
    </location>
</feature>
<keyword evidence="3" id="KW-1185">Reference proteome</keyword>
<evidence type="ECO:0000313" key="2">
    <source>
        <dbReference type="EMBL" id="MCM2515801.1"/>
    </source>
</evidence>